<reference evidence="3 4" key="1">
    <citation type="submission" date="2020-08" db="EMBL/GenBank/DDBJ databases">
        <title>Sequencing the genomes of 1000 actinobacteria strains.</title>
        <authorList>
            <person name="Klenk H.-P."/>
        </authorList>
    </citation>
    <scope>NUCLEOTIDE SEQUENCE [LARGE SCALE GENOMIC DNA]</scope>
    <source>
        <strain evidence="3 4">DSM 105498</strain>
    </source>
</reference>
<dbReference type="PANTHER" id="PTHR43244">
    <property type="match status" value="1"/>
</dbReference>
<keyword evidence="1 3" id="KW-0560">Oxidoreductase</keyword>
<dbReference type="GO" id="GO:0018537">
    <property type="term" value="F:coenzyme F420-dependent N5,N10-methenyltetrahydromethanopterin reductase activity"/>
    <property type="evidence" value="ECO:0007669"/>
    <property type="project" value="UniProtKB-EC"/>
</dbReference>
<feature type="domain" description="Luciferase-like" evidence="2">
    <location>
        <begin position="9"/>
        <end position="290"/>
    </location>
</feature>
<comment type="caution">
    <text evidence="3">The sequence shown here is derived from an EMBL/GenBank/DDBJ whole genome shotgun (WGS) entry which is preliminary data.</text>
</comment>
<dbReference type="InterPro" id="IPR050564">
    <property type="entry name" value="F420-G6PD/mer"/>
</dbReference>
<evidence type="ECO:0000259" key="2">
    <source>
        <dbReference type="Pfam" id="PF00296"/>
    </source>
</evidence>
<dbReference type="PANTHER" id="PTHR43244:SF1">
    <property type="entry name" value="5,10-METHYLENETETRAHYDROMETHANOPTERIN REDUCTASE"/>
    <property type="match status" value="1"/>
</dbReference>
<dbReference type="SUPFAM" id="SSF51679">
    <property type="entry name" value="Bacterial luciferase-like"/>
    <property type="match status" value="1"/>
</dbReference>
<dbReference type="AlphaFoldDB" id="A0A7W4VTI4"/>
<dbReference type="RefSeq" id="WP_183591039.1">
    <property type="nucleotide sequence ID" value="NZ_JACHWR010000001.1"/>
</dbReference>
<dbReference type="EMBL" id="JACHWR010000001">
    <property type="protein sequence ID" value="MBB3041099.1"/>
    <property type="molecule type" value="Genomic_DNA"/>
</dbReference>
<organism evidence="3 4">
    <name type="scientific">Nocardioides soli</name>
    <dbReference type="NCBI Taxonomy" id="1036020"/>
    <lineage>
        <taxon>Bacteria</taxon>
        <taxon>Bacillati</taxon>
        <taxon>Actinomycetota</taxon>
        <taxon>Actinomycetes</taxon>
        <taxon>Propionibacteriales</taxon>
        <taxon>Nocardioidaceae</taxon>
        <taxon>Nocardioides</taxon>
    </lineage>
</organism>
<dbReference type="Pfam" id="PF00296">
    <property type="entry name" value="Bac_luciferase"/>
    <property type="match status" value="1"/>
</dbReference>
<evidence type="ECO:0000313" key="3">
    <source>
        <dbReference type="EMBL" id="MBB3041099.1"/>
    </source>
</evidence>
<dbReference type="CDD" id="cd01097">
    <property type="entry name" value="Tetrahydromethanopterin_reductase"/>
    <property type="match status" value="1"/>
</dbReference>
<protein>
    <submittedName>
        <fullName evidence="3">5,10-methylenetetrahydromethanopterin reductase</fullName>
        <ecNumber evidence="3">1.5.98.2</ecNumber>
    </submittedName>
</protein>
<dbReference type="EC" id="1.5.98.2" evidence="3"/>
<keyword evidence="4" id="KW-1185">Reference proteome</keyword>
<dbReference type="Proteomes" id="UP000589626">
    <property type="component" value="Unassembled WGS sequence"/>
</dbReference>
<evidence type="ECO:0000256" key="1">
    <source>
        <dbReference type="ARBA" id="ARBA00023002"/>
    </source>
</evidence>
<gene>
    <name evidence="3" type="ORF">FHU40_000900</name>
</gene>
<proteinExistence type="predicted"/>
<name>A0A7W4VTI4_9ACTN</name>
<dbReference type="Gene3D" id="3.20.20.30">
    <property type="entry name" value="Luciferase-like domain"/>
    <property type="match status" value="1"/>
</dbReference>
<accession>A0A7W4VTI4</accession>
<dbReference type="InterPro" id="IPR036661">
    <property type="entry name" value="Luciferase-like_sf"/>
</dbReference>
<sequence>MRLGVAPSGRRSAADAVDLARLAERAGLHDVWVSEDYLERGAFAVAGAIAAVTERVRVGLGVVNPWTRHVALMAMEAHALAEVSAGRSVLGLGASNARWMQEQLGIPFERPIGVLADYTAALRVLLAGGRLDGEVLGTQMSCALDATPPQQVPIVWGVKGPRALARGAELADGLMLSVLSSAGYVRWVRETYRPTEVTAYASFTLDTTTTGARERLRAHTARYLGMHGASAITEHAGIDQDLAAELQRRLRAGESAAELVDDDCVGAVTISGTVDDAVAGLLAMRDAGVDSLVVIDDGTAAPEELVSALVRVAREAGLVDG</sequence>
<dbReference type="GO" id="GO:0016705">
    <property type="term" value="F:oxidoreductase activity, acting on paired donors, with incorporation or reduction of molecular oxygen"/>
    <property type="evidence" value="ECO:0007669"/>
    <property type="project" value="InterPro"/>
</dbReference>
<evidence type="ECO:0000313" key="4">
    <source>
        <dbReference type="Proteomes" id="UP000589626"/>
    </source>
</evidence>
<dbReference type="InterPro" id="IPR011251">
    <property type="entry name" value="Luciferase-like_dom"/>
</dbReference>